<dbReference type="EMBL" id="ML145189">
    <property type="protein sequence ID" value="TBU54440.1"/>
    <property type="molecule type" value="Genomic_DNA"/>
</dbReference>
<accession>A0A4Q9PJY2</accession>
<feature type="region of interest" description="Disordered" evidence="1">
    <location>
        <begin position="109"/>
        <end position="177"/>
    </location>
</feature>
<feature type="compositionally biased region" description="Basic and acidic residues" evidence="1">
    <location>
        <begin position="29"/>
        <end position="40"/>
    </location>
</feature>
<protein>
    <submittedName>
        <fullName evidence="2">Uncharacterized protein</fullName>
    </submittedName>
</protein>
<feature type="compositionally biased region" description="Basic and acidic residues" evidence="1">
    <location>
        <begin position="165"/>
        <end position="177"/>
    </location>
</feature>
<feature type="compositionally biased region" description="Polar residues" evidence="1">
    <location>
        <begin position="43"/>
        <end position="60"/>
    </location>
</feature>
<reference evidence="2 3" key="1">
    <citation type="submission" date="2019-01" db="EMBL/GenBank/DDBJ databases">
        <title>Draft genome sequences of three monokaryotic isolates of the white-rot basidiomycete fungus Dichomitus squalens.</title>
        <authorList>
            <consortium name="DOE Joint Genome Institute"/>
            <person name="Lopez S.C."/>
            <person name="Andreopoulos B."/>
            <person name="Pangilinan J."/>
            <person name="Lipzen A."/>
            <person name="Riley R."/>
            <person name="Ahrendt S."/>
            <person name="Ng V."/>
            <person name="Barry K."/>
            <person name="Daum C."/>
            <person name="Grigoriev I.V."/>
            <person name="Hilden K.S."/>
            <person name="Makela M.R."/>
            <person name="de Vries R.P."/>
        </authorList>
    </citation>
    <scope>NUCLEOTIDE SEQUENCE [LARGE SCALE GENOMIC DNA]</scope>
    <source>
        <strain evidence="2 3">CBS 464.89</strain>
    </source>
</reference>
<name>A0A4Q9PJY2_9APHY</name>
<evidence type="ECO:0000313" key="2">
    <source>
        <dbReference type="EMBL" id="TBU54440.1"/>
    </source>
</evidence>
<feature type="region of interest" description="Disordered" evidence="1">
    <location>
        <begin position="1"/>
        <end position="97"/>
    </location>
</feature>
<proteinExistence type="predicted"/>
<feature type="compositionally biased region" description="Basic and acidic residues" evidence="1">
    <location>
        <begin position="71"/>
        <end position="87"/>
    </location>
</feature>
<gene>
    <name evidence="2" type="ORF">BD310DRAFT_77248</name>
</gene>
<organism evidence="2 3">
    <name type="scientific">Dichomitus squalens</name>
    <dbReference type="NCBI Taxonomy" id="114155"/>
    <lineage>
        <taxon>Eukaryota</taxon>
        <taxon>Fungi</taxon>
        <taxon>Dikarya</taxon>
        <taxon>Basidiomycota</taxon>
        <taxon>Agaricomycotina</taxon>
        <taxon>Agaricomycetes</taxon>
        <taxon>Polyporales</taxon>
        <taxon>Polyporaceae</taxon>
        <taxon>Dichomitus</taxon>
    </lineage>
</organism>
<dbReference type="AlphaFoldDB" id="A0A4Q9PJY2"/>
<evidence type="ECO:0000256" key="1">
    <source>
        <dbReference type="SAM" id="MobiDB-lite"/>
    </source>
</evidence>
<sequence>MTHNSTLRPRALTGPMSRPPPTRTHSKRMREQSPTDEKADVVTSASASGNDNALASTSSNKRLHRVAAVKAEAKVEVKEEVKEKDIHSFLPPLSVPSLSVKADSVADHGALEAPVRQSRKKANKPDLATGPSSPMGRAMVVNEPSRRSSPSNDSPQTAPQALPKRTRDEAASKVQSKEEREERWKKWCVDRKWSRLHDPRYKQKVGDRGVYRSDATAYYRLNSYEIDTLPHATFDNPHNPKSFGRLYNISDLRTLVSRKFAYLAGLDARFDREEQEVGFIKEGWKLFEEYEKILEEAMQKKGKRRKPLHCRTIIEVVPIPDSPIKHHHGSMKPRPPGSRLMRVYQDGNFIGDHLNF</sequence>
<keyword evidence="3" id="KW-1185">Reference proteome</keyword>
<dbReference type="Proteomes" id="UP000292082">
    <property type="component" value="Unassembled WGS sequence"/>
</dbReference>
<evidence type="ECO:0000313" key="3">
    <source>
        <dbReference type="Proteomes" id="UP000292082"/>
    </source>
</evidence>